<evidence type="ECO:0000256" key="1">
    <source>
        <dbReference type="SAM" id="MobiDB-lite"/>
    </source>
</evidence>
<dbReference type="AlphaFoldDB" id="S9TLU9"/>
<dbReference type="Proteomes" id="UP000015354">
    <property type="component" value="Unassembled WGS sequence"/>
</dbReference>
<accession>S9TLU9</accession>
<evidence type="ECO:0000313" key="3">
    <source>
        <dbReference type="Proteomes" id="UP000015354"/>
    </source>
</evidence>
<organism evidence="2 3">
    <name type="scientific">Strigomonas culicis</name>
    <dbReference type="NCBI Taxonomy" id="28005"/>
    <lineage>
        <taxon>Eukaryota</taxon>
        <taxon>Discoba</taxon>
        <taxon>Euglenozoa</taxon>
        <taxon>Kinetoplastea</taxon>
        <taxon>Metakinetoplastina</taxon>
        <taxon>Trypanosomatida</taxon>
        <taxon>Trypanosomatidae</taxon>
        <taxon>Strigomonadinae</taxon>
        <taxon>Strigomonas</taxon>
    </lineage>
</organism>
<protein>
    <submittedName>
        <fullName evidence="2">Uncharacterized protein</fullName>
    </submittedName>
</protein>
<feature type="region of interest" description="Disordered" evidence="1">
    <location>
        <begin position="40"/>
        <end position="73"/>
    </location>
</feature>
<comment type="caution">
    <text evidence="2">The sequence shown here is derived from an EMBL/GenBank/DDBJ whole genome shotgun (WGS) entry which is preliminary data.</text>
</comment>
<dbReference type="EMBL" id="ATMH01010305">
    <property type="protein sequence ID" value="EPY17779.1"/>
    <property type="molecule type" value="Genomic_DNA"/>
</dbReference>
<sequence length="88" mass="9191">MYRRLCIPLNSASLRPPLHADGTAAPPMARRPTLFAFGTPAAAPVPPSARPRRAAATASSSSSEVPPPCSGEEQCCPCELNKTCLCVI</sequence>
<proteinExistence type="predicted"/>
<feature type="compositionally biased region" description="Low complexity" evidence="1">
    <location>
        <begin position="54"/>
        <end position="64"/>
    </location>
</feature>
<name>S9TLU9_9TRYP</name>
<reference evidence="2 3" key="1">
    <citation type="journal article" date="2013" name="PLoS ONE">
        <title>Predicting the Proteins of Angomonas deanei, Strigomonas culicis and Their Respective Endosymbionts Reveals New Aspects of the Trypanosomatidae Family.</title>
        <authorList>
            <person name="Motta M.C."/>
            <person name="Martins A.C."/>
            <person name="de Souza S.S."/>
            <person name="Catta-Preta C.M."/>
            <person name="Silva R."/>
            <person name="Klein C.C."/>
            <person name="de Almeida L.G."/>
            <person name="de Lima Cunha O."/>
            <person name="Ciapina L.P."/>
            <person name="Brocchi M."/>
            <person name="Colabardini A.C."/>
            <person name="de Araujo Lima B."/>
            <person name="Machado C.R."/>
            <person name="de Almeida Soares C.M."/>
            <person name="Probst C.M."/>
            <person name="de Menezes C.B."/>
            <person name="Thompson C.E."/>
            <person name="Bartholomeu D.C."/>
            <person name="Gradia D.F."/>
            <person name="Pavoni D.P."/>
            <person name="Grisard E.C."/>
            <person name="Fantinatti-Garboggini F."/>
            <person name="Marchini F.K."/>
            <person name="Rodrigues-Luiz G.F."/>
            <person name="Wagner G."/>
            <person name="Goldman G.H."/>
            <person name="Fietto J.L."/>
            <person name="Elias M.C."/>
            <person name="Goldman M.H."/>
            <person name="Sagot M.F."/>
            <person name="Pereira M."/>
            <person name="Stoco P.H."/>
            <person name="de Mendonca-Neto R.P."/>
            <person name="Teixeira S.M."/>
            <person name="Maciel T.E."/>
            <person name="de Oliveira Mendes T.A."/>
            <person name="Urmenyi T.P."/>
            <person name="de Souza W."/>
            <person name="Schenkman S."/>
            <person name="de Vasconcelos A.T."/>
        </authorList>
    </citation>
    <scope>NUCLEOTIDE SEQUENCE [LARGE SCALE GENOMIC DNA]</scope>
</reference>
<evidence type="ECO:0000313" key="2">
    <source>
        <dbReference type="EMBL" id="EPY17779.1"/>
    </source>
</evidence>
<gene>
    <name evidence="2" type="ORF">STCU_10407</name>
</gene>
<keyword evidence="3" id="KW-1185">Reference proteome</keyword>